<dbReference type="InterPro" id="IPR001296">
    <property type="entry name" value="Glyco_trans_1"/>
</dbReference>
<keyword evidence="1" id="KW-0812">Transmembrane</keyword>
<evidence type="ECO:0000313" key="4">
    <source>
        <dbReference type="EMBL" id="MDA8486167.1"/>
    </source>
</evidence>
<name>A0ABT4YC29_METRE</name>
<reference evidence="4 5" key="1">
    <citation type="submission" date="2022-07" db="EMBL/GenBank/DDBJ databases">
        <title>Genome Analysis of Selected Gammaproteobacteria from Nigerian Food snails.</title>
        <authorList>
            <person name="Okafor A.C."/>
        </authorList>
    </citation>
    <scope>NUCLEOTIDE SEQUENCE [LARGE SCALE GENOMIC DNA]</scope>
    <source>
        <strain evidence="4 5">Awg 2</strain>
    </source>
</reference>
<accession>A0ABT4YC29</accession>
<keyword evidence="1" id="KW-1133">Transmembrane helix</keyword>
<feature type="transmembrane region" description="Helical" evidence="1">
    <location>
        <begin position="81"/>
        <end position="100"/>
    </location>
</feature>
<gene>
    <name evidence="4" type="ORF">NNO07_24145</name>
</gene>
<evidence type="ECO:0000259" key="3">
    <source>
        <dbReference type="Pfam" id="PF13579"/>
    </source>
</evidence>
<organism evidence="4 5">
    <name type="scientific">Metapseudomonas resinovorans</name>
    <name type="common">Pseudomonas resinovorans</name>
    <dbReference type="NCBI Taxonomy" id="53412"/>
    <lineage>
        <taxon>Bacteria</taxon>
        <taxon>Pseudomonadati</taxon>
        <taxon>Pseudomonadota</taxon>
        <taxon>Gammaproteobacteria</taxon>
        <taxon>Pseudomonadales</taxon>
        <taxon>Pseudomonadaceae</taxon>
        <taxon>Metapseudomonas</taxon>
    </lineage>
</organism>
<evidence type="ECO:0000259" key="2">
    <source>
        <dbReference type="Pfam" id="PF00534"/>
    </source>
</evidence>
<feature type="domain" description="Glycosyl transferase family 1" evidence="2">
    <location>
        <begin position="225"/>
        <end position="367"/>
    </location>
</feature>
<protein>
    <submittedName>
        <fullName evidence="4">Glycosyltransferase family 4 protein</fullName>
    </submittedName>
</protein>
<dbReference type="SUPFAM" id="SSF53756">
    <property type="entry name" value="UDP-Glycosyltransferase/glycogen phosphorylase"/>
    <property type="match status" value="1"/>
</dbReference>
<dbReference type="EMBL" id="JANEWF010000041">
    <property type="protein sequence ID" value="MDA8486167.1"/>
    <property type="molecule type" value="Genomic_DNA"/>
</dbReference>
<dbReference type="PANTHER" id="PTHR12526">
    <property type="entry name" value="GLYCOSYLTRANSFERASE"/>
    <property type="match status" value="1"/>
</dbReference>
<sequence>MRILVLSQYFSPESFIINDVVRTLVSQRHEVVVATGKPNYPDGDIFPGYRAGGVQHHFFSDSAEVIRVPLWPRGKGGARNLILNYLSFVLCGLVFFPWLLRKREFDAILVFSPSPITQVIPAIPLKWLKRTHLAVWVQDLWPESLAATGFVRHPHLLKAVGYLVSGIYACCDTLLVQSRAFVEPVARYTRRDKIIYYPNSMPRQVPVQTVERISPELAWELEQHFSVVFAGNLGTAQAVETLLETAIQLKHDPEIRLVLVGSGSRFSWLQAQKQAHQLDNLLLPGRFPMEAMPQIFERAAALLVSLKDEEIFAQTIPSKIQAYLAAGRPIIASLRGEGARVVAEAGAGEACEPEDPAALAALIRSMKGRPAAELQAMGLAGKAYFNEHFEMSSQVRRLVEILEARAKGQN</sequence>
<comment type="caution">
    <text evidence="4">The sequence shown here is derived from an EMBL/GenBank/DDBJ whole genome shotgun (WGS) entry which is preliminary data.</text>
</comment>
<evidence type="ECO:0000313" key="5">
    <source>
        <dbReference type="Proteomes" id="UP001211689"/>
    </source>
</evidence>
<keyword evidence="5" id="KW-1185">Reference proteome</keyword>
<dbReference type="Proteomes" id="UP001211689">
    <property type="component" value="Unassembled WGS sequence"/>
</dbReference>
<keyword evidence="1" id="KW-0472">Membrane</keyword>
<dbReference type="Pfam" id="PF00534">
    <property type="entry name" value="Glycos_transf_1"/>
    <property type="match status" value="1"/>
</dbReference>
<feature type="domain" description="Glycosyltransferase subfamily 4-like N-terminal" evidence="3">
    <location>
        <begin position="18"/>
        <end position="199"/>
    </location>
</feature>
<evidence type="ECO:0000256" key="1">
    <source>
        <dbReference type="SAM" id="Phobius"/>
    </source>
</evidence>
<dbReference type="RefSeq" id="WP_271472187.1">
    <property type="nucleotide sequence ID" value="NZ_JANEWF010000041.1"/>
</dbReference>
<proteinExistence type="predicted"/>
<dbReference type="Pfam" id="PF13579">
    <property type="entry name" value="Glyco_trans_4_4"/>
    <property type="match status" value="1"/>
</dbReference>
<dbReference type="Gene3D" id="3.40.50.2000">
    <property type="entry name" value="Glycogen Phosphorylase B"/>
    <property type="match status" value="2"/>
</dbReference>
<dbReference type="InterPro" id="IPR028098">
    <property type="entry name" value="Glyco_trans_4-like_N"/>
</dbReference>
<dbReference type="CDD" id="cd03794">
    <property type="entry name" value="GT4_WbuB-like"/>
    <property type="match status" value="1"/>
</dbReference>